<dbReference type="OrthoDB" id="9806226at2"/>
<dbReference type="GO" id="GO:0051301">
    <property type="term" value="P:cell division"/>
    <property type="evidence" value="ECO:0007669"/>
    <property type="project" value="UniProtKB-KW"/>
</dbReference>
<evidence type="ECO:0000256" key="2">
    <source>
        <dbReference type="ARBA" id="ARBA00022618"/>
    </source>
</evidence>
<dbReference type="PANTHER" id="PTHR34298:SF2">
    <property type="entry name" value="SEGREGATION AND CONDENSATION PROTEIN B"/>
    <property type="match status" value="1"/>
</dbReference>
<dbReference type="GO" id="GO:0051304">
    <property type="term" value="P:chromosome separation"/>
    <property type="evidence" value="ECO:0007669"/>
    <property type="project" value="InterPro"/>
</dbReference>
<evidence type="ECO:0000256" key="4">
    <source>
        <dbReference type="ARBA" id="ARBA00023306"/>
    </source>
</evidence>
<sequence length="223" mass="24695">MDRFQQLRLLEAILFASTEPVTVKHLTGRMPEDADLNGLLEELQGMYANRGVTLNKVGDAYAFRTAADMAEFMTVERETPKKLSRAAIETMAIIAYNQPVTRAEIEEIRGVAVSRGTIDLLLEAGWIKPRGRKQVPGRPVTWGTTPSFLDQFGLEDLKSLPGVQELKAAGLLDSRPGVGAISMRESDADLTDSETLEEEEMDLFDEETDYEAVETEDAIAIDE</sequence>
<accession>A0A437QXR0</accession>
<evidence type="ECO:0000256" key="3">
    <source>
        <dbReference type="ARBA" id="ARBA00022829"/>
    </source>
</evidence>
<dbReference type="RefSeq" id="WP_127764597.1">
    <property type="nucleotide sequence ID" value="NZ_SADE01000001.1"/>
</dbReference>
<protein>
    <submittedName>
        <fullName evidence="5">SMC-Scp complex subunit ScpB</fullName>
    </submittedName>
</protein>
<keyword evidence="1" id="KW-0963">Cytoplasm</keyword>
<dbReference type="InterPro" id="IPR036390">
    <property type="entry name" value="WH_DNA-bd_sf"/>
</dbReference>
<evidence type="ECO:0000313" key="6">
    <source>
        <dbReference type="Proteomes" id="UP000287447"/>
    </source>
</evidence>
<dbReference type="AlphaFoldDB" id="A0A437QXR0"/>
<dbReference type="Proteomes" id="UP000287447">
    <property type="component" value="Unassembled WGS sequence"/>
</dbReference>
<proteinExistence type="predicted"/>
<evidence type="ECO:0000313" key="5">
    <source>
        <dbReference type="EMBL" id="RVU39226.1"/>
    </source>
</evidence>
<dbReference type="InterPro" id="IPR036388">
    <property type="entry name" value="WH-like_DNA-bd_sf"/>
</dbReference>
<dbReference type="Gene3D" id="1.10.10.10">
    <property type="entry name" value="Winged helix-like DNA-binding domain superfamily/Winged helix DNA-binding domain"/>
    <property type="match status" value="2"/>
</dbReference>
<organism evidence="5 6">
    <name type="scientific">Hwanghaeella grinnelliae</name>
    <dbReference type="NCBI Taxonomy" id="2500179"/>
    <lineage>
        <taxon>Bacteria</taxon>
        <taxon>Pseudomonadati</taxon>
        <taxon>Pseudomonadota</taxon>
        <taxon>Alphaproteobacteria</taxon>
        <taxon>Rhodospirillales</taxon>
        <taxon>Rhodospirillaceae</taxon>
        <taxon>Hwanghaeella</taxon>
    </lineage>
</organism>
<keyword evidence="2" id="KW-0132">Cell division</keyword>
<gene>
    <name evidence="5" type="primary">scpB</name>
    <name evidence="5" type="ORF">EOI86_08275</name>
</gene>
<dbReference type="EMBL" id="SADE01000001">
    <property type="protein sequence ID" value="RVU39226.1"/>
    <property type="molecule type" value="Genomic_DNA"/>
</dbReference>
<reference evidence="6" key="1">
    <citation type="submission" date="2019-01" db="EMBL/GenBank/DDBJ databases">
        <title>Gri0909 isolated from a small marine red alga.</title>
        <authorList>
            <person name="Kim J."/>
            <person name="Jeong S.E."/>
            <person name="Jeon C.O."/>
        </authorList>
    </citation>
    <scope>NUCLEOTIDE SEQUENCE [LARGE SCALE GENOMIC DNA]</scope>
    <source>
        <strain evidence="6">Gri0909</strain>
    </source>
</reference>
<keyword evidence="6" id="KW-1185">Reference proteome</keyword>
<keyword evidence="3" id="KW-0159">Chromosome partition</keyword>
<name>A0A437QXR0_9PROT</name>
<dbReference type="InterPro" id="IPR005234">
    <property type="entry name" value="ScpB_csome_segregation"/>
</dbReference>
<dbReference type="Pfam" id="PF04079">
    <property type="entry name" value="SMC_ScpB"/>
    <property type="match status" value="1"/>
</dbReference>
<keyword evidence="4" id="KW-0131">Cell cycle</keyword>
<dbReference type="NCBIfam" id="TIGR00281">
    <property type="entry name" value="SMC-Scp complex subunit ScpB"/>
    <property type="match status" value="1"/>
</dbReference>
<comment type="caution">
    <text evidence="5">The sequence shown here is derived from an EMBL/GenBank/DDBJ whole genome shotgun (WGS) entry which is preliminary data.</text>
</comment>
<dbReference type="SUPFAM" id="SSF46785">
    <property type="entry name" value="Winged helix' DNA-binding domain"/>
    <property type="match status" value="2"/>
</dbReference>
<evidence type="ECO:0000256" key="1">
    <source>
        <dbReference type="ARBA" id="ARBA00022490"/>
    </source>
</evidence>
<dbReference type="PANTHER" id="PTHR34298">
    <property type="entry name" value="SEGREGATION AND CONDENSATION PROTEIN B"/>
    <property type="match status" value="1"/>
</dbReference>